<name>A0A4P8YMH2_9ENTR</name>
<evidence type="ECO:0000313" key="3">
    <source>
        <dbReference type="Proteomes" id="UP000302163"/>
    </source>
</evidence>
<evidence type="ECO:0000259" key="1">
    <source>
        <dbReference type="Pfam" id="PF00535"/>
    </source>
</evidence>
<sequence>MISIIITIYNREKTIKAALLSCLEQNSNDYEIILVDDGSTDKSVDVISSYIDNKKIFYLHQENRGAAAAKNKGAEIARGEYILFLDSDDALFDQNVISDISDIIYTKDVDFLCYSNIMIEKDNNRFIQREKIKSGDIKKHLFESPLNYAGKPPYVFKKSFFINAGGFDEASKWGDALIFWRRFFLLRPKVFIKDSIGYLYNQDGIDSISRNRSEGFYLNALDVMSRCYKENYDVIYGISAEKKWQFIFILYAFKSKNKPIIKAYIKTFLSGRWYHIPSALLYIIRTKVIK</sequence>
<proteinExistence type="predicted"/>
<reference evidence="2 3" key="1">
    <citation type="submission" date="2019-05" db="EMBL/GenBank/DDBJ databases">
        <title>Complete genome sequence of Izhakiella calystegiae KSNA2, an endophyte isolated from beach morning glory (Calystegia soldanella).</title>
        <authorList>
            <person name="Jiang L."/>
            <person name="Jeong J.C."/>
            <person name="Kim C.Y."/>
            <person name="Kim D.H."/>
            <person name="Kim S.W."/>
            <person name="Lee j."/>
        </authorList>
    </citation>
    <scope>NUCLEOTIDE SEQUENCE [LARGE SCALE GENOMIC DNA]</scope>
    <source>
        <strain evidence="2 3">KSNA2</strain>
    </source>
</reference>
<dbReference type="RefSeq" id="WP_138098259.1">
    <property type="nucleotide sequence ID" value="NZ_CP040428.1"/>
</dbReference>
<protein>
    <submittedName>
        <fullName evidence="2">Glycosyltransferase</fullName>
    </submittedName>
</protein>
<dbReference type="Pfam" id="PF00535">
    <property type="entry name" value="Glycos_transf_2"/>
    <property type="match status" value="1"/>
</dbReference>
<dbReference type="InterPro" id="IPR029044">
    <property type="entry name" value="Nucleotide-diphossugar_trans"/>
</dbReference>
<dbReference type="PANTHER" id="PTHR22916:SF3">
    <property type="entry name" value="UDP-GLCNAC:BETAGAL BETA-1,3-N-ACETYLGLUCOSAMINYLTRANSFERASE-LIKE PROTEIN 1"/>
    <property type="match status" value="1"/>
</dbReference>
<dbReference type="GO" id="GO:0016758">
    <property type="term" value="F:hexosyltransferase activity"/>
    <property type="evidence" value="ECO:0007669"/>
    <property type="project" value="UniProtKB-ARBA"/>
</dbReference>
<organism evidence="2 3">
    <name type="scientific">Jejubacter calystegiae</name>
    <dbReference type="NCBI Taxonomy" id="2579935"/>
    <lineage>
        <taxon>Bacteria</taxon>
        <taxon>Pseudomonadati</taxon>
        <taxon>Pseudomonadota</taxon>
        <taxon>Gammaproteobacteria</taxon>
        <taxon>Enterobacterales</taxon>
        <taxon>Enterobacteriaceae</taxon>
        <taxon>Jejubacter</taxon>
    </lineage>
</organism>
<accession>A0A4P8YMH2</accession>
<dbReference type="KEGG" id="izh:FEM41_21460"/>
<dbReference type="Gene3D" id="3.90.550.10">
    <property type="entry name" value="Spore Coat Polysaccharide Biosynthesis Protein SpsA, Chain A"/>
    <property type="match status" value="1"/>
</dbReference>
<dbReference type="OrthoDB" id="6813549at2"/>
<evidence type="ECO:0000313" key="2">
    <source>
        <dbReference type="EMBL" id="QCT22029.1"/>
    </source>
</evidence>
<gene>
    <name evidence="2" type="ORF">FEM41_21460</name>
</gene>
<keyword evidence="2" id="KW-0808">Transferase</keyword>
<dbReference type="EMBL" id="CP040428">
    <property type="protein sequence ID" value="QCT22029.1"/>
    <property type="molecule type" value="Genomic_DNA"/>
</dbReference>
<dbReference type="AlphaFoldDB" id="A0A4P8YMH2"/>
<feature type="domain" description="Glycosyltransferase 2-like" evidence="1">
    <location>
        <begin position="3"/>
        <end position="142"/>
    </location>
</feature>
<keyword evidence="3" id="KW-1185">Reference proteome</keyword>
<dbReference type="SUPFAM" id="SSF53448">
    <property type="entry name" value="Nucleotide-diphospho-sugar transferases"/>
    <property type="match status" value="1"/>
</dbReference>
<dbReference type="PANTHER" id="PTHR22916">
    <property type="entry name" value="GLYCOSYLTRANSFERASE"/>
    <property type="match status" value="1"/>
</dbReference>
<dbReference type="InterPro" id="IPR001173">
    <property type="entry name" value="Glyco_trans_2-like"/>
</dbReference>
<dbReference type="Proteomes" id="UP000302163">
    <property type="component" value="Chromosome"/>
</dbReference>